<dbReference type="InterPro" id="IPR001123">
    <property type="entry name" value="LeuE-type"/>
</dbReference>
<proteinExistence type="predicted"/>
<dbReference type="OrthoDB" id="9814990at2"/>
<dbReference type="EMBL" id="WBKB01000005">
    <property type="protein sequence ID" value="KAB1642710.1"/>
    <property type="molecule type" value="Genomic_DNA"/>
</dbReference>
<comment type="subcellular location">
    <subcellularLocation>
        <location evidence="1">Cell membrane</location>
        <topology evidence="1">Multi-pass membrane protein</topology>
    </subcellularLocation>
</comment>
<feature type="transmembrane region" description="Helical" evidence="6">
    <location>
        <begin position="6"/>
        <end position="26"/>
    </location>
</feature>
<keyword evidence="4 6" id="KW-1133">Transmembrane helix</keyword>
<evidence type="ECO:0000256" key="3">
    <source>
        <dbReference type="ARBA" id="ARBA00022692"/>
    </source>
</evidence>
<keyword evidence="8" id="KW-1185">Reference proteome</keyword>
<organism evidence="7 8">
    <name type="scientific">Gulosibacter chungangensis</name>
    <dbReference type="NCBI Taxonomy" id="979746"/>
    <lineage>
        <taxon>Bacteria</taxon>
        <taxon>Bacillati</taxon>
        <taxon>Actinomycetota</taxon>
        <taxon>Actinomycetes</taxon>
        <taxon>Micrococcales</taxon>
        <taxon>Microbacteriaceae</taxon>
        <taxon>Gulosibacter</taxon>
    </lineage>
</organism>
<evidence type="ECO:0000256" key="5">
    <source>
        <dbReference type="ARBA" id="ARBA00023136"/>
    </source>
</evidence>
<evidence type="ECO:0000256" key="1">
    <source>
        <dbReference type="ARBA" id="ARBA00004651"/>
    </source>
</evidence>
<keyword evidence="2" id="KW-1003">Cell membrane</keyword>
<evidence type="ECO:0000256" key="2">
    <source>
        <dbReference type="ARBA" id="ARBA00022475"/>
    </source>
</evidence>
<name>A0A7J5BA97_9MICO</name>
<evidence type="ECO:0000256" key="6">
    <source>
        <dbReference type="SAM" id="Phobius"/>
    </source>
</evidence>
<evidence type="ECO:0000313" key="8">
    <source>
        <dbReference type="Proteomes" id="UP000433493"/>
    </source>
</evidence>
<protein>
    <submittedName>
        <fullName evidence="7">LysE family translocator</fullName>
    </submittedName>
</protein>
<comment type="caution">
    <text evidence="7">The sequence shown here is derived from an EMBL/GenBank/DDBJ whole genome shotgun (WGS) entry which is preliminary data.</text>
</comment>
<feature type="transmembrane region" description="Helical" evidence="6">
    <location>
        <begin position="144"/>
        <end position="168"/>
    </location>
</feature>
<evidence type="ECO:0000256" key="4">
    <source>
        <dbReference type="ARBA" id="ARBA00022989"/>
    </source>
</evidence>
<dbReference type="Pfam" id="PF01810">
    <property type="entry name" value="LysE"/>
    <property type="match status" value="1"/>
</dbReference>
<sequence>MDWPMVASFWGVSILLVLTPGMDWAYVISAGLGRRQGVLPAVLGVLSGHAIATLAVSAGLATLVAASPVTMTILTFAGSGYMIWLGIQILRQPANTNLETRAISANNSRLFVKGLVMNLLNPKLYLFFVALLPQFISTTASWPIGVQIVLLGGIHILTCAGAYFAVGYGASSILIGRPRAAKIVGILSGVVMVGLGLALIAEAAWPLFTSLGGTHG</sequence>
<dbReference type="GO" id="GO:0015171">
    <property type="term" value="F:amino acid transmembrane transporter activity"/>
    <property type="evidence" value="ECO:0007669"/>
    <property type="project" value="TreeGrafter"/>
</dbReference>
<dbReference type="Proteomes" id="UP000433493">
    <property type="component" value="Unassembled WGS sequence"/>
</dbReference>
<keyword evidence="5 6" id="KW-0472">Membrane</keyword>
<feature type="transmembrane region" description="Helical" evidence="6">
    <location>
        <begin position="110"/>
        <end position="132"/>
    </location>
</feature>
<dbReference type="PANTHER" id="PTHR30086">
    <property type="entry name" value="ARGININE EXPORTER PROTEIN ARGO"/>
    <property type="match status" value="1"/>
</dbReference>
<gene>
    <name evidence="7" type="ORF">F8O05_09630</name>
</gene>
<feature type="transmembrane region" description="Helical" evidence="6">
    <location>
        <begin position="69"/>
        <end position="90"/>
    </location>
</feature>
<reference evidence="7 8" key="1">
    <citation type="submission" date="2019-09" db="EMBL/GenBank/DDBJ databases">
        <title>Phylogeny of genus Pseudoclavibacter and closely related genus.</title>
        <authorList>
            <person name="Li Y."/>
        </authorList>
    </citation>
    <scope>NUCLEOTIDE SEQUENCE [LARGE SCALE GENOMIC DNA]</scope>
    <source>
        <strain evidence="7 8">KCTC 13959</strain>
    </source>
</reference>
<keyword evidence="3 6" id="KW-0812">Transmembrane</keyword>
<dbReference type="RefSeq" id="WP_158052512.1">
    <property type="nucleotide sequence ID" value="NZ_WBKB01000005.1"/>
</dbReference>
<dbReference type="GO" id="GO:0005886">
    <property type="term" value="C:plasma membrane"/>
    <property type="evidence" value="ECO:0007669"/>
    <property type="project" value="UniProtKB-SubCell"/>
</dbReference>
<accession>A0A7J5BA97</accession>
<evidence type="ECO:0000313" key="7">
    <source>
        <dbReference type="EMBL" id="KAB1642710.1"/>
    </source>
</evidence>
<dbReference type="AlphaFoldDB" id="A0A7J5BA97"/>
<feature type="transmembrane region" description="Helical" evidence="6">
    <location>
        <begin position="180"/>
        <end position="201"/>
    </location>
</feature>
<dbReference type="PANTHER" id="PTHR30086:SF20">
    <property type="entry name" value="ARGININE EXPORTER PROTEIN ARGO-RELATED"/>
    <property type="match status" value="1"/>
</dbReference>
<feature type="transmembrane region" description="Helical" evidence="6">
    <location>
        <begin position="38"/>
        <end position="63"/>
    </location>
</feature>